<reference evidence="20 21" key="1">
    <citation type="submission" date="2019-03" db="EMBL/GenBank/DDBJ databases">
        <authorList>
            <person name="Che Y."/>
            <person name="Zhou L."/>
        </authorList>
    </citation>
    <scope>NUCLEOTIDE SEQUENCE [LARGE SCALE GENOMIC DNA]</scope>
    <source>
        <strain evidence="20 21">AIFJ1607</strain>
    </source>
</reference>
<evidence type="ECO:0000256" key="7">
    <source>
        <dbReference type="ARBA" id="ARBA00022692"/>
    </source>
</evidence>
<keyword evidence="5" id="KW-1003">Cell membrane</keyword>
<dbReference type="Gene3D" id="3.40.50.720">
    <property type="entry name" value="NAD(P)-binding Rossmann-like Domain"/>
    <property type="match status" value="2"/>
</dbReference>
<proteinExistence type="inferred from homology"/>
<dbReference type="RefSeq" id="WP_162856007.1">
    <property type="nucleotide sequence ID" value="NZ_CP038145.1"/>
</dbReference>
<evidence type="ECO:0000313" key="20">
    <source>
        <dbReference type="EMBL" id="QBQ63044.1"/>
    </source>
</evidence>
<evidence type="ECO:0000256" key="16">
    <source>
        <dbReference type="PIRNR" id="PIRNR000203"/>
    </source>
</evidence>
<evidence type="ECO:0000256" key="12">
    <source>
        <dbReference type="ARBA" id="ARBA00023027"/>
    </source>
</evidence>
<dbReference type="InterPro" id="IPR024605">
    <property type="entry name" value="NADP_transhyd_a_C"/>
</dbReference>
<comment type="catalytic activity">
    <reaction evidence="14 16">
        <text>NAD(+) + NADPH + H(+)(in) = NADH + NADP(+) + H(+)(out)</text>
        <dbReference type="Rhea" id="RHEA:47992"/>
        <dbReference type="ChEBI" id="CHEBI:15378"/>
        <dbReference type="ChEBI" id="CHEBI:57540"/>
        <dbReference type="ChEBI" id="CHEBI:57783"/>
        <dbReference type="ChEBI" id="CHEBI:57945"/>
        <dbReference type="ChEBI" id="CHEBI:58349"/>
        <dbReference type="EC" id="7.1.1.1"/>
    </reaction>
</comment>
<evidence type="ECO:0000256" key="9">
    <source>
        <dbReference type="ARBA" id="ARBA00022857"/>
    </source>
</evidence>
<evidence type="ECO:0000256" key="11">
    <source>
        <dbReference type="ARBA" id="ARBA00022989"/>
    </source>
</evidence>
<feature type="transmembrane region" description="Helical" evidence="17">
    <location>
        <begin position="423"/>
        <end position="442"/>
    </location>
</feature>
<evidence type="ECO:0000256" key="8">
    <source>
        <dbReference type="ARBA" id="ARBA00022741"/>
    </source>
</evidence>
<accession>A0A4P7CGI3</accession>
<dbReference type="NCBIfam" id="TIGR00561">
    <property type="entry name" value="pntA"/>
    <property type="match status" value="1"/>
</dbReference>
<dbReference type="KEGG" id="aio:EXH44_01760"/>
<feature type="transmembrane region" description="Helical" evidence="17">
    <location>
        <begin position="454"/>
        <end position="471"/>
    </location>
</feature>
<feature type="transmembrane region" description="Helical" evidence="17">
    <location>
        <begin position="477"/>
        <end position="499"/>
    </location>
</feature>
<keyword evidence="11 17" id="KW-1133">Transmembrane helix</keyword>
<dbReference type="InterPro" id="IPR007886">
    <property type="entry name" value="AlaDH/PNT_N"/>
</dbReference>
<protein>
    <recommendedName>
        <fullName evidence="15 16">NAD(P) transhydrogenase subunit alpha</fullName>
        <ecNumber evidence="4 16">7.1.1.1</ecNumber>
    </recommendedName>
</protein>
<sequence length="510" mass="54378">MLIGVPRELLDGETRVAATPKTVEQIKKLGFEIIIEKDAGFKASFEDNAFAQVGATIGNAKAVWNADIIFKVNAPTDAEIALIKEGATLVSFIWPAQNPELMQKLSAKKINVLAMDAVPRISRAQALDALSSMANIAGYRAVVEAAHEFGSFFTGQITAAGKVPPAKVLVIGAGVAGLAAIGAANSLGAIVRAFDSRPEVKEQVESMGASFLEIDFKEEGGSGDGYAKVMSEEFNRRALALYAEQAKEVDIIITTALIPGKPAPRLITKEMVATMKPGSVIVDLAAATGGNCELTQAGKVVTTENQVKIIGYTDLPGRLPTQSSQLYGTNLVNLLKLLCKEKDGNINIDFEDVVLRGVTVIRDGEVTWPAPPIQVSAQPQQKVAAKPTEKKEEKPADPRIKYGLLALAVIAFLWLASVAPATFLSHFTVFVLSCVVGYYVVWNVSHALHTPLMAVTNAISGIIIVGALLQISQGSFFISILAFIAILVASINIFGGFKVTQRMLAMFRKG</sequence>
<dbReference type="SUPFAM" id="SSF51735">
    <property type="entry name" value="NAD(P)-binding Rossmann-fold domains"/>
    <property type="match status" value="1"/>
</dbReference>
<dbReference type="SMART" id="SM01002">
    <property type="entry name" value="AlaDh_PNT_C"/>
    <property type="match status" value="1"/>
</dbReference>
<evidence type="ECO:0000256" key="4">
    <source>
        <dbReference type="ARBA" id="ARBA00012943"/>
    </source>
</evidence>
<dbReference type="PROSITE" id="PS00836">
    <property type="entry name" value="ALADH_PNT_1"/>
    <property type="match status" value="1"/>
</dbReference>
<evidence type="ECO:0000256" key="15">
    <source>
        <dbReference type="ARBA" id="ARBA00071831"/>
    </source>
</evidence>
<dbReference type="Pfam" id="PF05222">
    <property type="entry name" value="AlaDh_PNT_N"/>
    <property type="match status" value="1"/>
</dbReference>
<keyword evidence="9 16" id="KW-0521">NADP</keyword>
<keyword evidence="12 16" id="KW-0520">NAD</keyword>
<evidence type="ECO:0000256" key="6">
    <source>
        <dbReference type="ARBA" id="ARBA00022519"/>
    </source>
</evidence>
<dbReference type="PROSITE" id="PS00837">
    <property type="entry name" value="ALADH_PNT_2"/>
    <property type="match status" value="1"/>
</dbReference>
<organism evidence="20 21">
    <name type="scientific">Actinobacillus indolicus</name>
    <dbReference type="NCBI Taxonomy" id="51049"/>
    <lineage>
        <taxon>Bacteria</taxon>
        <taxon>Pseudomonadati</taxon>
        <taxon>Pseudomonadota</taxon>
        <taxon>Gammaproteobacteria</taxon>
        <taxon>Pasteurellales</taxon>
        <taxon>Pasteurellaceae</taxon>
        <taxon>Actinobacillus</taxon>
    </lineage>
</organism>
<evidence type="ECO:0000259" key="19">
    <source>
        <dbReference type="SMART" id="SM01003"/>
    </source>
</evidence>
<dbReference type="CDD" id="cd05304">
    <property type="entry name" value="Rubrum_tdh"/>
    <property type="match status" value="1"/>
</dbReference>
<dbReference type="PANTHER" id="PTHR10160:SF19">
    <property type="entry name" value="PROTON-TRANSLOCATING NAD(P)(+) TRANSHYDROGENASE"/>
    <property type="match status" value="1"/>
</dbReference>
<dbReference type="NCBIfam" id="NF006942">
    <property type="entry name" value="PRK09424.1"/>
    <property type="match status" value="1"/>
</dbReference>
<evidence type="ECO:0000256" key="17">
    <source>
        <dbReference type="SAM" id="Phobius"/>
    </source>
</evidence>
<dbReference type="Pfam" id="PF01262">
    <property type="entry name" value="AlaDh_PNT_C"/>
    <property type="match status" value="1"/>
</dbReference>
<evidence type="ECO:0000256" key="13">
    <source>
        <dbReference type="ARBA" id="ARBA00023136"/>
    </source>
</evidence>
<dbReference type="GO" id="GO:0005886">
    <property type="term" value="C:plasma membrane"/>
    <property type="evidence" value="ECO:0007669"/>
    <property type="project" value="UniProtKB-SubCell"/>
</dbReference>
<dbReference type="PANTHER" id="PTHR10160">
    <property type="entry name" value="NAD(P) TRANSHYDROGENASE"/>
    <property type="match status" value="1"/>
</dbReference>
<gene>
    <name evidence="20" type="primary">pntA</name>
    <name evidence="20" type="ORF">EXH44_01760</name>
</gene>
<evidence type="ECO:0000256" key="14">
    <source>
        <dbReference type="ARBA" id="ARBA00048202"/>
    </source>
</evidence>
<evidence type="ECO:0000256" key="2">
    <source>
        <dbReference type="ARBA" id="ARBA00004429"/>
    </source>
</evidence>
<evidence type="ECO:0000256" key="5">
    <source>
        <dbReference type="ARBA" id="ARBA00022475"/>
    </source>
</evidence>
<evidence type="ECO:0000256" key="1">
    <source>
        <dbReference type="ARBA" id="ARBA00003943"/>
    </source>
</evidence>
<dbReference type="GO" id="GO:0050661">
    <property type="term" value="F:NADP binding"/>
    <property type="evidence" value="ECO:0007669"/>
    <property type="project" value="TreeGrafter"/>
</dbReference>
<evidence type="ECO:0000256" key="10">
    <source>
        <dbReference type="ARBA" id="ARBA00022967"/>
    </source>
</evidence>
<dbReference type="GO" id="GO:0008750">
    <property type="term" value="F:proton-translocating NAD(P)+ transhydrogenase activity"/>
    <property type="evidence" value="ECO:0007669"/>
    <property type="project" value="UniProtKB-EC"/>
</dbReference>
<dbReference type="EMBL" id="CP038145">
    <property type="protein sequence ID" value="QBQ63044.1"/>
    <property type="molecule type" value="Genomic_DNA"/>
</dbReference>
<dbReference type="InterPro" id="IPR007698">
    <property type="entry name" value="AlaDH/PNT_NAD(H)-bd"/>
</dbReference>
<dbReference type="Pfam" id="PF12769">
    <property type="entry name" value="PNTB_4TM"/>
    <property type="match status" value="1"/>
</dbReference>
<keyword evidence="10 16" id="KW-1278">Translocase</keyword>
<dbReference type="InterPro" id="IPR008142">
    <property type="entry name" value="AlaDH/PNT_CS1"/>
</dbReference>
<keyword evidence="21" id="KW-1185">Reference proteome</keyword>
<keyword evidence="20" id="KW-0560">Oxidoreductase</keyword>
<comment type="function">
    <text evidence="1 16">The transhydrogenation between NADH and NADP is coupled to respiration and ATP hydrolysis and functions as a proton pump across the membrane.</text>
</comment>
<comment type="similarity">
    <text evidence="3 16">Belongs to the AlaDH/PNT family.</text>
</comment>
<dbReference type="PIRSF" id="PIRSF000203">
    <property type="entry name" value="NADP_transhydrogenase_alpha"/>
    <property type="match status" value="1"/>
</dbReference>
<dbReference type="InterPro" id="IPR026255">
    <property type="entry name" value="NADP_transhyd_a"/>
</dbReference>
<dbReference type="SMART" id="SM01003">
    <property type="entry name" value="AlaDh_PNT_N"/>
    <property type="match status" value="1"/>
</dbReference>
<feature type="domain" description="Alanine dehydrogenase/pyridine nucleotide transhydrogenase N-terminal" evidence="19">
    <location>
        <begin position="4"/>
        <end position="137"/>
    </location>
</feature>
<dbReference type="InterPro" id="IPR008143">
    <property type="entry name" value="Ala_DH/PNT_CS2"/>
</dbReference>
<keyword evidence="6" id="KW-0997">Cell inner membrane</keyword>
<dbReference type="Proteomes" id="UP000294444">
    <property type="component" value="Chromosome"/>
</dbReference>
<comment type="subcellular location">
    <subcellularLocation>
        <location evidence="2">Cell inner membrane</location>
        <topology evidence="2">Multi-pass membrane protein</topology>
    </subcellularLocation>
</comment>
<dbReference type="AlphaFoldDB" id="A0A4P7CGI3"/>
<evidence type="ECO:0000256" key="3">
    <source>
        <dbReference type="ARBA" id="ARBA00005689"/>
    </source>
</evidence>
<evidence type="ECO:0000313" key="21">
    <source>
        <dbReference type="Proteomes" id="UP000294444"/>
    </source>
</evidence>
<dbReference type="GO" id="GO:0016491">
    <property type="term" value="F:oxidoreductase activity"/>
    <property type="evidence" value="ECO:0007669"/>
    <property type="project" value="UniProtKB-KW"/>
</dbReference>
<keyword evidence="8 16" id="KW-0547">Nucleotide-binding</keyword>
<keyword evidence="7 17" id="KW-0812">Transmembrane</keyword>
<feature type="transmembrane region" description="Helical" evidence="17">
    <location>
        <begin position="400"/>
        <end position="417"/>
    </location>
</feature>
<feature type="domain" description="Alanine dehydrogenase/pyridine nucleotide transhydrogenase NAD(H)-binding" evidence="18">
    <location>
        <begin position="146"/>
        <end position="311"/>
    </location>
</feature>
<dbReference type="FunFam" id="3.40.50.720:FF:000028">
    <property type="entry name" value="NAD(P) transhydrogenase subunit alpha"/>
    <property type="match status" value="1"/>
</dbReference>
<dbReference type="SUPFAM" id="SSF52283">
    <property type="entry name" value="Formate/glycerate dehydrogenase catalytic domain-like"/>
    <property type="match status" value="1"/>
</dbReference>
<keyword evidence="13 17" id="KW-0472">Membrane</keyword>
<name>A0A4P7CGI3_9PAST</name>
<feature type="transmembrane region" description="Helical" evidence="17">
    <location>
        <begin position="168"/>
        <end position="191"/>
    </location>
</feature>
<dbReference type="GO" id="GO:0006740">
    <property type="term" value="P:NADPH regeneration"/>
    <property type="evidence" value="ECO:0007669"/>
    <property type="project" value="TreeGrafter"/>
</dbReference>
<dbReference type="InterPro" id="IPR036291">
    <property type="entry name" value="NAD(P)-bd_dom_sf"/>
</dbReference>
<dbReference type="EC" id="7.1.1.1" evidence="4 16"/>
<evidence type="ECO:0000259" key="18">
    <source>
        <dbReference type="SMART" id="SM01002"/>
    </source>
</evidence>